<protein>
    <submittedName>
        <fullName evidence="5">Class II aldolase/adducin N-terminal domain-containing protein</fullName>
    </submittedName>
</protein>
<dbReference type="NCBIfam" id="NF005451">
    <property type="entry name" value="PRK07044.1"/>
    <property type="match status" value="1"/>
</dbReference>
<dbReference type="GO" id="GO:0005856">
    <property type="term" value="C:cytoskeleton"/>
    <property type="evidence" value="ECO:0007669"/>
    <property type="project" value="TreeGrafter"/>
</dbReference>
<dbReference type="AlphaFoldDB" id="A0AAF3FDM0"/>
<dbReference type="InterPro" id="IPR001303">
    <property type="entry name" value="Aldolase_II/adducin_N"/>
</dbReference>
<name>A0AAF3FDM0_9BILA</name>
<dbReference type="Gene3D" id="3.40.225.10">
    <property type="entry name" value="Class II aldolase/adducin N-terminal domain"/>
    <property type="match status" value="2"/>
</dbReference>
<keyword evidence="4" id="KW-1185">Reference proteome</keyword>
<feature type="region of interest" description="Disordered" evidence="2">
    <location>
        <begin position="563"/>
        <end position="619"/>
    </location>
</feature>
<organism evidence="4 5">
    <name type="scientific">Mesorhabditis belari</name>
    <dbReference type="NCBI Taxonomy" id="2138241"/>
    <lineage>
        <taxon>Eukaryota</taxon>
        <taxon>Metazoa</taxon>
        <taxon>Ecdysozoa</taxon>
        <taxon>Nematoda</taxon>
        <taxon>Chromadorea</taxon>
        <taxon>Rhabditida</taxon>
        <taxon>Rhabditina</taxon>
        <taxon>Rhabditomorpha</taxon>
        <taxon>Rhabditoidea</taxon>
        <taxon>Rhabditidae</taxon>
        <taxon>Mesorhabditinae</taxon>
        <taxon>Mesorhabditis</taxon>
    </lineage>
</organism>
<feature type="compositionally biased region" description="Polar residues" evidence="2">
    <location>
        <begin position="569"/>
        <end position="597"/>
    </location>
</feature>
<comment type="similarity">
    <text evidence="1">Belongs to the aldolase class II family. Adducin subfamily.</text>
</comment>
<dbReference type="InterPro" id="IPR036409">
    <property type="entry name" value="Aldolase_II/adducin_N_sf"/>
</dbReference>
<dbReference type="SUPFAM" id="SSF53639">
    <property type="entry name" value="AraD/HMP-PK domain-like"/>
    <property type="match status" value="1"/>
</dbReference>
<feature type="domain" description="Class II aldolase/adducin N-terminal" evidence="3">
    <location>
        <begin position="61"/>
        <end position="242"/>
    </location>
</feature>
<evidence type="ECO:0000313" key="4">
    <source>
        <dbReference type="Proteomes" id="UP000887575"/>
    </source>
</evidence>
<evidence type="ECO:0000313" key="5">
    <source>
        <dbReference type="WBParaSite" id="MBELARI_LOCUS4070"/>
    </source>
</evidence>
<reference evidence="5" key="1">
    <citation type="submission" date="2024-02" db="UniProtKB">
        <authorList>
            <consortium name="WormBaseParasite"/>
        </authorList>
    </citation>
    <scope>IDENTIFICATION</scope>
</reference>
<sequence>MEGSRHFDDENRSVSLQRLTELALPRSPMRTSMHGFAASSLPIADLKGIDRFSRQEKILRNKLASLYRLVDLFQWSQGIYNHITVRHPSTLNEILINPFGLLYHEITASYLIKVDLDGEVLDQGATKLGINESAFKLHSAIHGARDDVHCVIHMHNAVVSAVSSMKCGLLPICQEAMVIGAVAYHEYQGTLDDEKERQSIIEDLGDKNVMIIRNQGFVACGQSIEEALHLAYNTILACETQILILRGQGFIIATEGIEEAVFLIKNLIAAADHQIRAARAGIEKLHIPDETTIQKAYLEARKGSGMFRSPSQNNNSKEEPEWKVGELEWEAWMRVLDNAGFRTGHFYRQPLLRQRSPVTTTSRVNGCNEVACPPASTSIGMIDESDPEALTAHKIALLRKEQEKTRWLNTPNNYQKVEILETGTDRPKVITKWVQDVSATSLNGTPVKITSNHQFSPLSVNPKEFKDKQKAIKENRRSGKTSAGPQSVILDGVTYEDLKDMKPVNCDGDSITGPADRVVLIGTASKGIIDRQHQHNAQVYRQLYAPNPFASETDEDIRKYFQEVESKSPRSQSARGVSSSRDGGYSTYRSDTTNGTSFEPDRPDTPDSPGAETTIPTTTNTASLMQGAREHRMREESSYAIDELSTSKALDITVIRFYRQTTFENSGEIQSRFVAHNHIIR</sequence>
<evidence type="ECO:0000256" key="2">
    <source>
        <dbReference type="SAM" id="MobiDB-lite"/>
    </source>
</evidence>
<evidence type="ECO:0000256" key="1">
    <source>
        <dbReference type="ARBA" id="ARBA00006274"/>
    </source>
</evidence>
<proteinExistence type="inferred from homology"/>
<dbReference type="Proteomes" id="UP000887575">
    <property type="component" value="Unassembled WGS sequence"/>
</dbReference>
<dbReference type="Pfam" id="PF00596">
    <property type="entry name" value="Aldolase_II"/>
    <property type="match status" value="1"/>
</dbReference>
<evidence type="ECO:0000259" key="3">
    <source>
        <dbReference type="SMART" id="SM01007"/>
    </source>
</evidence>
<dbReference type="GO" id="GO:0051015">
    <property type="term" value="F:actin filament binding"/>
    <property type="evidence" value="ECO:0007669"/>
    <property type="project" value="TreeGrafter"/>
</dbReference>
<dbReference type="GO" id="GO:0005886">
    <property type="term" value="C:plasma membrane"/>
    <property type="evidence" value="ECO:0007669"/>
    <property type="project" value="UniProtKB-SubCell"/>
</dbReference>
<dbReference type="GO" id="GO:0014069">
    <property type="term" value="C:postsynaptic density"/>
    <property type="evidence" value="ECO:0007669"/>
    <property type="project" value="TreeGrafter"/>
</dbReference>
<feature type="compositionally biased region" description="Basic and acidic residues" evidence="2">
    <location>
        <begin position="464"/>
        <end position="477"/>
    </location>
</feature>
<dbReference type="PANTHER" id="PTHR10672:SF3">
    <property type="entry name" value="PROTEIN HU-LI TAI SHAO"/>
    <property type="match status" value="1"/>
</dbReference>
<accession>A0AAF3FDM0</accession>
<dbReference type="WBParaSite" id="MBELARI_LOCUS4070">
    <property type="protein sequence ID" value="MBELARI_LOCUS4070"/>
    <property type="gene ID" value="MBELARI_LOCUS4070"/>
</dbReference>
<dbReference type="SMART" id="SM01007">
    <property type="entry name" value="Aldolase_II"/>
    <property type="match status" value="1"/>
</dbReference>
<feature type="region of interest" description="Disordered" evidence="2">
    <location>
        <begin position="464"/>
        <end position="488"/>
    </location>
</feature>
<dbReference type="InterPro" id="IPR051017">
    <property type="entry name" value="Aldolase-II_Adducin_sf"/>
</dbReference>
<dbReference type="PANTHER" id="PTHR10672">
    <property type="entry name" value="ADDUCIN"/>
    <property type="match status" value="1"/>
</dbReference>